<keyword evidence="1" id="KW-0812">Transmembrane</keyword>
<evidence type="ECO:0000313" key="3">
    <source>
        <dbReference type="EMBL" id="AHZ46205.1"/>
    </source>
</evidence>
<dbReference type="GO" id="GO:0044877">
    <property type="term" value="F:protein-containing complex binding"/>
    <property type="evidence" value="ECO:0007669"/>
    <property type="project" value="TreeGrafter"/>
</dbReference>
<evidence type="ECO:0000256" key="1">
    <source>
        <dbReference type="SAM" id="Phobius"/>
    </source>
</evidence>
<dbReference type="InterPro" id="IPR016040">
    <property type="entry name" value="NAD(P)-bd_dom"/>
</dbReference>
<dbReference type="InterPro" id="IPR051207">
    <property type="entry name" value="ComplexI_NDUFA9_subunit"/>
</dbReference>
<accession>A0A059U0G5</accession>
<dbReference type="Gene3D" id="3.40.50.720">
    <property type="entry name" value="NAD(P)-binding Rossmann-like Domain"/>
    <property type="match status" value="1"/>
</dbReference>
<dbReference type="EMBL" id="KJ508014">
    <property type="protein sequence ID" value="AHZ46205.1"/>
    <property type="molecule type" value="Genomic_DNA"/>
</dbReference>
<reference evidence="3" key="1">
    <citation type="submission" date="2014-02" db="EMBL/GenBank/DDBJ databases">
        <title>Screening of novel PKS from marine sediment.</title>
        <authorList>
            <person name="Xie F."/>
            <person name="Fu C."/>
            <person name="Dai H."/>
            <person name="Zhang L."/>
        </authorList>
    </citation>
    <scope>NUCLEOTIDE SEQUENCE</scope>
</reference>
<feature type="transmembrane region" description="Helical" evidence="1">
    <location>
        <begin position="422"/>
        <end position="439"/>
    </location>
</feature>
<evidence type="ECO:0000259" key="2">
    <source>
        <dbReference type="Pfam" id="PF13460"/>
    </source>
</evidence>
<keyword evidence="1" id="KW-0472">Membrane</keyword>
<dbReference type="PANTHER" id="PTHR12126:SF11">
    <property type="entry name" value="NADH DEHYDROGENASE [UBIQUINONE] 1 ALPHA SUBCOMPLEX SUBUNIT 9, MITOCHONDRIAL"/>
    <property type="match status" value="1"/>
</dbReference>
<proteinExistence type="predicted"/>
<dbReference type="Pfam" id="PF13460">
    <property type="entry name" value="NAD_binding_10"/>
    <property type="match status" value="1"/>
</dbReference>
<protein>
    <submittedName>
        <fullName evidence="3">Epimerase/dehydratase</fullName>
    </submittedName>
</protein>
<dbReference type="PANTHER" id="PTHR12126">
    <property type="entry name" value="NADH-UBIQUINONE OXIDOREDUCTASE 39 KDA SUBUNIT-RELATED"/>
    <property type="match status" value="1"/>
</dbReference>
<gene>
    <name evidence="3" type="ORF">1e19</name>
</gene>
<dbReference type="InterPro" id="IPR036291">
    <property type="entry name" value="NAD(P)-bd_dom_sf"/>
</dbReference>
<dbReference type="InterPro" id="IPR021295">
    <property type="entry name" value="DUF2867"/>
</dbReference>
<organism evidence="3">
    <name type="scientific">uncultured bacterium N27-1E</name>
    <dbReference type="NCBI Taxonomy" id="1497526"/>
    <lineage>
        <taxon>Bacteria</taxon>
        <taxon>environmental samples</taxon>
    </lineage>
</organism>
<feature type="domain" description="NAD(P)-binding" evidence="2">
    <location>
        <begin position="1"/>
        <end position="118"/>
    </location>
</feature>
<name>A0A059U0G5_9BACT</name>
<sequence length="446" mass="50110">MVRAASQEHAERWPGAEIVVADAHDLDDLSRAMEGCSTAYFLIHSLLLGPENFESADLRTASNFRKAAEEQGVQRIIYLGALGDARTPLSPHLRSRIRVAQELQAGKVPATILRAAVIIGSGSASYELIHHVIKNSPVILIPPWAKTRCQPIGIRDVIKTLVGVLEIPETAGKSFDIGGGEILSYEMMLRSLANMLGKKRLFIPGPFSGIGFYAYIVSLLTPVPAPIAWSLMAGTTDTVVCENNDIDEYLSFRRLAYKDAVLRAMSREERDDVRTRWSDAYPPTHELAVKLRELERSPQYTSTYSLDSEKPASALFRSFCRVGGREGWSHSNLMWRLAGIADQLLMGVGISRGRRSSSSLRINDVIDFWRVEGLQQDEMLLLRAEMKLPGRAWLEFRVAPRTDKNRLSLTTYFDSRGLAGKAYWYIFVPFHHFIFVNLIRQIEKRS</sequence>
<dbReference type="Pfam" id="PF11066">
    <property type="entry name" value="DUF2867"/>
    <property type="match status" value="1"/>
</dbReference>
<dbReference type="AlphaFoldDB" id="A0A059U0G5"/>
<dbReference type="SUPFAM" id="SSF51735">
    <property type="entry name" value="NAD(P)-binding Rossmann-fold domains"/>
    <property type="match status" value="1"/>
</dbReference>
<keyword evidence="1" id="KW-1133">Transmembrane helix</keyword>